<protein>
    <submittedName>
        <fullName evidence="1">Uncharacterized protein</fullName>
    </submittedName>
</protein>
<sequence>MVDPVRLLEGEFYSYTRALYVLAEIHFHLSEWEHLLADIDDLWMNVMKTRPRSVAGRRILKDLEVMTVLVLQKSQVTPSGRHKLLKELYEGISSSEGLKKPIRSSLMDDSSLSPEDFAIFKKFLRLLSSGNGAEARGLMFEDGYMSTQASAVKTVKARFSFLSPLGVQVLQRFLDENQDEYGY</sequence>
<proteinExistence type="predicted"/>
<keyword evidence="2" id="KW-1185">Reference proteome</keyword>
<reference evidence="1 2" key="1">
    <citation type="submission" date="2014-03" db="EMBL/GenBank/DDBJ databases">
        <title>Draft genome of the hookworm Oesophagostomum dentatum.</title>
        <authorList>
            <person name="Mitreva M."/>
        </authorList>
    </citation>
    <scope>NUCLEOTIDE SEQUENCE [LARGE SCALE GENOMIC DNA]</scope>
    <source>
        <strain evidence="1 2">OD-Hann</strain>
    </source>
</reference>
<organism evidence="1 2">
    <name type="scientific">Oesophagostomum dentatum</name>
    <name type="common">Nodular worm</name>
    <dbReference type="NCBI Taxonomy" id="61180"/>
    <lineage>
        <taxon>Eukaryota</taxon>
        <taxon>Metazoa</taxon>
        <taxon>Ecdysozoa</taxon>
        <taxon>Nematoda</taxon>
        <taxon>Chromadorea</taxon>
        <taxon>Rhabditida</taxon>
        <taxon>Rhabditina</taxon>
        <taxon>Rhabditomorpha</taxon>
        <taxon>Strongyloidea</taxon>
        <taxon>Strongylidae</taxon>
        <taxon>Oesophagostomum</taxon>
    </lineage>
</organism>
<accession>A0A0B1TV80</accession>
<evidence type="ECO:0000313" key="2">
    <source>
        <dbReference type="Proteomes" id="UP000053660"/>
    </source>
</evidence>
<dbReference type="AlphaFoldDB" id="A0A0B1TV80"/>
<dbReference type="Proteomes" id="UP000053660">
    <property type="component" value="Unassembled WGS sequence"/>
</dbReference>
<dbReference type="EMBL" id="KN549224">
    <property type="protein sequence ID" value="KHJ99360.1"/>
    <property type="molecule type" value="Genomic_DNA"/>
</dbReference>
<evidence type="ECO:0000313" key="1">
    <source>
        <dbReference type="EMBL" id="KHJ99360.1"/>
    </source>
</evidence>
<dbReference type="OrthoDB" id="5866952at2759"/>
<gene>
    <name evidence="1" type="ORF">OESDEN_00649</name>
</gene>
<name>A0A0B1TV80_OESDE</name>